<dbReference type="Gene3D" id="3.40.50.11980">
    <property type="match status" value="1"/>
</dbReference>
<feature type="domain" description="RNase NYN" evidence="1">
    <location>
        <begin position="44"/>
        <end position="184"/>
    </location>
</feature>
<comment type="caution">
    <text evidence="2">The sequence shown here is derived from an EMBL/GenBank/DDBJ whole genome shotgun (WGS) entry which is preliminary data.</text>
</comment>
<dbReference type="OrthoDB" id="5807497at2759"/>
<keyword evidence="3" id="KW-1185">Reference proteome</keyword>
<name>A0A8S9ZKD4_9BILA</name>
<proteinExistence type="predicted"/>
<accession>A0A8S9ZKD4</accession>
<gene>
    <name evidence="2" type="ORF">Mgra_00006899</name>
</gene>
<dbReference type="AlphaFoldDB" id="A0A8S9ZKD4"/>
<evidence type="ECO:0000259" key="1">
    <source>
        <dbReference type="Pfam" id="PF11977"/>
    </source>
</evidence>
<protein>
    <submittedName>
        <fullName evidence="2">RNase_Zc3h12a domain-containing protein</fullName>
    </submittedName>
</protein>
<evidence type="ECO:0000313" key="2">
    <source>
        <dbReference type="EMBL" id="KAF7633720.1"/>
    </source>
</evidence>
<sequence length="319" mass="37296">MNERRDNSDGNNIQGCSKDTDLLILSSDESCNEEDLPIEKTALKRLAIIDTLNLIHHCALLSPFAKIHNQKCDAIAVLLLARNLLKEMFDLRLYIPDSYMTGINREKVANHFILEEMQKLGYLGTITDHSHDDLILLEYAKCTGGFIISNDKYRDHDLLYSTKTKDKASLDVMRQRIVRYKFKHCSVDKLKGGKYGLCSAKNGNGYLGLDCVLQPPSLKAMFSWDRESDPTFGVVFRERAYRSQRKTEKALEVLDIMCEYFRLDFCYIHTLKPEPLPWFDPEVNQLLSFNRFWLRYINYVEEEEQKKKKIKQKKEENEW</sequence>
<dbReference type="EMBL" id="JABEBT010000071">
    <property type="protein sequence ID" value="KAF7633720.1"/>
    <property type="molecule type" value="Genomic_DNA"/>
</dbReference>
<dbReference type="Pfam" id="PF11977">
    <property type="entry name" value="RNase_Zc3h12a"/>
    <property type="match status" value="1"/>
</dbReference>
<reference evidence="2" key="1">
    <citation type="journal article" date="2020" name="Ecol. Evol.">
        <title>Genome structure and content of the rice root-knot nematode (Meloidogyne graminicola).</title>
        <authorList>
            <person name="Phan N.T."/>
            <person name="Danchin E.G.J."/>
            <person name="Klopp C."/>
            <person name="Perfus-Barbeoch L."/>
            <person name="Kozlowski D.K."/>
            <person name="Koutsovoulos G.D."/>
            <person name="Lopez-Roques C."/>
            <person name="Bouchez O."/>
            <person name="Zahm M."/>
            <person name="Besnard G."/>
            <person name="Bellafiore S."/>
        </authorList>
    </citation>
    <scope>NUCLEOTIDE SEQUENCE</scope>
    <source>
        <strain evidence="2">VN-18</strain>
    </source>
</reference>
<evidence type="ECO:0000313" key="3">
    <source>
        <dbReference type="Proteomes" id="UP000605970"/>
    </source>
</evidence>
<dbReference type="Proteomes" id="UP000605970">
    <property type="component" value="Unassembled WGS sequence"/>
</dbReference>
<dbReference type="InterPro" id="IPR021869">
    <property type="entry name" value="RNase_Zc3h12_NYN"/>
</dbReference>
<organism evidence="2 3">
    <name type="scientific">Meloidogyne graminicola</name>
    <dbReference type="NCBI Taxonomy" id="189291"/>
    <lineage>
        <taxon>Eukaryota</taxon>
        <taxon>Metazoa</taxon>
        <taxon>Ecdysozoa</taxon>
        <taxon>Nematoda</taxon>
        <taxon>Chromadorea</taxon>
        <taxon>Rhabditida</taxon>
        <taxon>Tylenchina</taxon>
        <taxon>Tylenchomorpha</taxon>
        <taxon>Tylenchoidea</taxon>
        <taxon>Meloidogynidae</taxon>
        <taxon>Meloidogyninae</taxon>
        <taxon>Meloidogyne</taxon>
    </lineage>
</organism>